<dbReference type="EnsemblMetazoa" id="ASIC002027-RA">
    <property type="protein sequence ID" value="ASIC002027-PA"/>
    <property type="gene ID" value="ASIC002027"/>
</dbReference>
<name>A0A084VBQ3_ANOSI</name>
<feature type="compositionally biased region" description="Basic and acidic residues" evidence="1">
    <location>
        <begin position="1"/>
        <end position="12"/>
    </location>
</feature>
<keyword evidence="4" id="KW-1185">Reference proteome</keyword>
<dbReference type="VEuPathDB" id="VectorBase:ASIC002027"/>
<proteinExistence type="predicted"/>
<dbReference type="EMBL" id="KE524498">
    <property type="protein sequence ID" value="KFB35397.1"/>
    <property type="molecule type" value="Genomic_DNA"/>
</dbReference>
<evidence type="ECO:0000313" key="2">
    <source>
        <dbReference type="EMBL" id="KFB35397.1"/>
    </source>
</evidence>
<accession>A0A084VBQ3</accession>
<evidence type="ECO:0000256" key="1">
    <source>
        <dbReference type="SAM" id="MobiDB-lite"/>
    </source>
</evidence>
<reference evidence="2 4" key="1">
    <citation type="journal article" date="2014" name="BMC Genomics">
        <title>Genome sequence of Anopheles sinensis provides insight into genetics basis of mosquito competence for malaria parasites.</title>
        <authorList>
            <person name="Zhou D."/>
            <person name="Zhang D."/>
            <person name="Ding G."/>
            <person name="Shi L."/>
            <person name="Hou Q."/>
            <person name="Ye Y."/>
            <person name="Xu Y."/>
            <person name="Zhou H."/>
            <person name="Xiong C."/>
            <person name="Li S."/>
            <person name="Yu J."/>
            <person name="Hong S."/>
            <person name="Yu X."/>
            <person name="Zou P."/>
            <person name="Chen C."/>
            <person name="Chang X."/>
            <person name="Wang W."/>
            <person name="Lv Y."/>
            <person name="Sun Y."/>
            <person name="Ma L."/>
            <person name="Shen B."/>
            <person name="Zhu C."/>
        </authorList>
    </citation>
    <scope>NUCLEOTIDE SEQUENCE [LARGE SCALE GENOMIC DNA]</scope>
</reference>
<dbReference type="AlphaFoldDB" id="A0A084VBQ3"/>
<feature type="compositionally biased region" description="Polar residues" evidence="1">
    <location>
        <begin position="15"/>
        <end position="24"/>
    </location>
</feature>
<sequence length="82" mass="8980">MEEKKSPKDKPHSVPGNTGVTSLETVARKPQPGEMNSSIIQTETFVARQDNLGVIASAPGTPDWRLRAEFDSVNRMNTLSIN</sequence>
<feature type="region of interest" description="Disordered" evidence="1">
    <location>
        <begin position="1"/>
        <end position="35"/>
    </location>
</feature>
<evidence type="ECO:0000313" key="3">
    <source>
        <dbReference type="EnsemblMetazoa" id="ASIC002027-PA"/>
    </source>
</evidence>
<gene>
    <name evidence="2" type="ORF">ZHAS_00002027</name>
</gene>
<organism evidence="2">
    <name type="scientific">Anopheles sinensis</name>
    <name type="common">Mosquito</name>
    <dbReference type="NCBI Taxonomy" id="74873"/>
    <lineage>
        <taxon>Eukaryota</taxon>
        <taxon>Metazoa</taxon>
        <taxon>Ecdysozoa</taxon>
        <taxon>Arthropoda</taxon>
        <taxon>Hexapoda</taxon>
        <taxon>Insecta</taxon>
        <taxon>Pterygota</taxon>
        <taxon>Neoptera</taxon>
        <taxon>Endopterygota</taxon>
        <taxon>Diptera</taxon>
        <taxon>Nematocera</taxon>
        <taxon>Culicoidea</taxon>
        <taxon>Culicidae</taxon>
        <taxon>Anophelinae</taxon>
        <taxon>Anopheles</taxon>
    </lineage>
</organism>
<protein>
    <submittedName>
        <fullName evidence="2 3">Uncharacterized protein</fullName>
    </submittedName>
</protein>
<dbReference type="EMBL" id="ATLV01009026">
    <property type="status" value="NOT_ANNOTATED_CDS"/>
    <property type="molecule type" value="Genomic_DNA"/>
</dbReference>
<reference evidence="3" key="2">
    <citation type="submission" date="2020-05" db="UniProtKB">
        <authorList>
            <consortium name="EnsemblMetazoa"/>
        </authorList>
    </citation>
    <scope>IDENTIFICATION</scope>
</reference>
<dbReference type="Proteomes" id="UP000030765">
    <property type="component" value="Unassembled WGS sequence"/>
</dbReference>
<evidence type="ECO:0000313" key="4">
    <source>
        <dbReference type="Proteomes" id="UP000030765"/>
    </source>
</evidence>